<proteinExistence type="predicted"/>
<evidence type="ECO:0000313" key="1">
    <source>
        <dbReference type="EMBL" id="UUT35496.1"/>
    </source>
</evidence>
<keyword evidence="2" id="KW-1185">Reference proteome</keyword>
<name>A0ABY5NJY9_9MICO</name>
<reference evidence="1" key="1">
    <citation type="submission" date="2022-01" db="EMBL/GenBank/DDBJ databases">
        <title>Microbacterium eymi and Microbacterium rhizovicinus sp. nov., isolated from the rhizospheric soil of Elymus tsukushiensis, a plant native to the Dokdo Islands, Republic of Korea.</title>
        <authorList>
            <person name="Hwang Y.J."/>
        </authorList>
    </citation>
    <scope>NUCLEOTIDE SEQUENCE</scope>
    <source>
        <strain evidence="1">KUDC0405</strain>
    </source>
</reference>
<evidence type="ECO:0000313" key="2">
    <source>
        <dbReference type="Proteomes" id="UP001054811"/>
    </source>
</evidence>
<dbReference type="EMBL" id="CP091139">
    <property type="protein sequence ID" value="UUT35496.1"/>
    <property type="molecule type" value="Genomic_DNA"/>
</dbReference>
<dbReference type="RefSeq" id="WP_259612102.1">
    <property type="nucleotide sequence ID" value="NZ_CP091139.2"/>
</dbReference>
<protein>
    <submittedName>
        <fullName evidence="1">Uncharacterized protein</fullName>
    </submittedName>
</protein>
<accession>A0ABY5NJY9</accession>
<dbReference type="Proteomes" id="UP001054811">
    <property type="component" value="Chromosome"/>
</dbReference>
<organism evidence="1 2">
    <name type="scientific">Microbacterium elymi</name>
    <dbReference type="NCBI Taxonomy" id="2909587"/>
    <lineage>
        <taxon>Bacteria</taxon>
        <taxon>Bacillati</taxon>
        <taxon>Actinomycetota</taxon>
        <taxon>Actinomycetes</taxon>
        <taxon>Micrococcales</taxon>
        <taxon>Microbacteriaceae</taxon>
        <taxon>Microbacterium</taxon>
    </lineage>
</organism>
<sequence>MLHLIDHPALASRPVPWMVDRLYDTHPVVTNVSAEPLDFVRVLITGGRCAPGMTHWGQMLPGESAELCLCEHDLDRTLVTLTWFQAGGGDELFWHFRA</sequence>
<gene>
    <name evidence="1" type="ORF">L2X98_19180</name>
</gene>